<proteinExistence type="predicted"/>
<dbReference type="RefSeq" id="WP_089817752.1">
    <property type="nucleotide sequence ID" value="NZ_FORQ01000001.1"/>
</dbReference>
<evidence type="ECO:0000256" key="1">
    <source>
        <dbReference type="SAM" id="SignalP"/>
    </source>
</evidence>
<name>A0A1I3JEY7_9FLAO</name>
<dbReference type="Proteomes" id="UP000242560">
    <property type="component" value="Unassembled WGS sequence"/>
</dbReference>
<gene>
    <name evidence="2" type="ORF">SAMN05421638_0135</name>
</gene>
<keyword evidence="1" id="KW-0732">Signal</keyword>
<evidence type="ECO:0000313" key="3">
    <source>
        <dbReference type="Proteomes" id="UP000242560"/>
    </source>
</evidence>
<reference evidence="3" key="1">
    <citation type="submission" date="2016-10" db="EMBL/GenBank/DDBJ databases">
        <authorList>
            <person name="Varghese N."/>
            <person name="Submissions S."/>
        </authorList>
    </citation>
    <scope>NUCLEOTIDE SEQUENCE [LARGE SCALE GENOMIC DNA]</scope>
    <source>
        <strain evidence="3">DSM 22251</strain>
    </source>
</reference>
<feature type="signal peptide" evidence="1">
    <location>
        <begin position="1"/>
        <end position="19"/>
    </location>
</feature>
<protein>
    <recommendedName>
        <fullName evidence="4">DUF4136 domain-containing protein</fullName>
    </recommendedName>
</protein>
<evidence type="ECO:0008006" key="4">
    <source>
        <dbReference type="Google" id="ProtNLM"/>
    </source>
</evidence>
<sequence>MLKNLFLIFLFFIASNFNAQEKVDMISVPGPIDLHGTEFFLSWSKQASKTLVRQQYLPREEKIENFTQLLDISYFNKEIDIEQAVRQKVEQIQAREKTDKLAKVNVSQNKDGTEFVVDYFISETPAEGEPFVDYVVDRFVTIEHGSGNTFLIFSYVKRAYNNIKWEARAMAKMRDEILINVVDYKIPTIRLKNIK</sequence>
<dbReference type="EMBL" id="FORQ01000001">
    <property type="protein sequence ID" value="SFI58852.1"/>
    <property type="molecule type" value="Genomic_DNA"/>
</dbReference>
<organism evidence="2 3">
    <name type="scientific">Kaistella treverensis</name>
    <dbReference type="NCBI Taxonomy" id="631455"/>
    <lineage>
        <taxon>Bacteria</taxon>
        <taxon>Pseudomonadati</taxon>
        <taxon>Bacteroidota</taxon>
        <taxon>Flavobacteriia</taxon>
        <taxon>Flavobacteriales</taxon>
        <taxon>Weeksellaceae</taxon>
        <taxon>Chryseobacterium group</taxon>
        <taxon>Kaistella</taxon>
    </lineage>
</organism>
<evidence type="ECO:0000313" key="2">
    <source>
        <dbReference type="EMBL" id="SFI58852.1"/>
    </source>
</evidence>
<keyword evidence="3" id="KW-1185">Reference proteome</keyword>
<dbReference type="AlphaFoldDB" id="A0A1I3JEY7"/>
<feature type="chain" id="PRO_5015323150" description="DUF4136 domain-containing protein" evidence="1">
    <location>
        <begin position="20"/>
        <end position="195"/>
    </location>
</feature>
<accession>A0A1I3JEY7</accession>